<accession>A0A1F7F8L4</accession>
<keyword evidence="2" id="KW-1133">Transmembrane helix</keyword>
<evidence type="ECO:0000313" key="3">
    <source>
        <dbReference type="EMBL" id="OGK02999.1"/>
    </source>
</evidence>
<evidence type="ECO:0000256" key="1">
    <source>
        <dbReference type="SAM" id="MobiDB-lite"/>
    </source>
</evidence>
<organism evidence="3 4">
    <name type="scientific">Candidatus Raymondbacteria bacterium RIFOXYD12_FULL_49_13</name>
    <dbReference type="NCBI Taxonomy" id="1817890"/>
    <lineage>
        <taxon>Bacteria</taxon>
        <taxon>Raymondiibacteriota</taxon>
    </lineage>
</organism>
<name>A0A1F7F8L4_UNCRA</name>
<comment type="caution">
    <text evidence="3">The sequence shown here is derived from an EMBL/GenBank/DDBJ whole genome shotgun (WGS) entry which is preliminary data.</text>
</comment>
<reference evidence="3 4" key="1">
    <citation type="journal article" date="2016" name="Nat. Commun.">
        <title>Thousands of microbial genomes shed light on interconnected biogeochemical processes in an aquifer system.</title>
        <authorList>
            <person name="Anantharaman K."/>
            <person name="Brown C.T."/>
            <person name="Hug L.A."/>
            <person name="Sharon I."/>
            <person name="Castelle C.J."/>
            <person name="Probst A.J."/>
            <person name="Thomas B.C."/>
            <person name="Singh A."/>
            <person name="Wilkins M.J."/>
            <person name="Karaoz U."/>
            <person name="Brodie E.L."/>
            <person name="Williams K.H."/>
            <person name="Hubbard S.S."/>
            <person name="Banfield J.F."/>
        </authorList>
    </citation>
    <scope>NUCLEOTIDE SEQUENCE [LARGE SCALE GENOMIC DNA]</scope>
</reference>
<gene>
    <name evidence="3" type="ORF">A2519_06550</name>
</gene>
<dbReference type="AlphaFoldDB" id="A0A1F7F8L4"/>
<evidence type="ECO:0000313" key="4">
    <source>
        <dbReference type="Proteomes" id="UP000179243"/>
    </source>
</evidence>
<feature type="region of interest" description="Disordered" evidence="1">
    <location>
        <begin position="117"/>
        <end position="136"/>
    </location>
</feature>
<keyword evidence="2" id="KW-0472">Membrane</keyword>
<keyword evidence="2" id="KW-0812">Transmembrane</keyword>
<proteinExistence type="predicted"/>
<dbReference type="EMBL" id="MFYX01000099">
    <property type="protein sequence ID" value="OGK02999.1"/>
    <property type="molecule type" value="Genomic_DNA"/>
</dbReference>
<sequence length="163" mass="18631">MHKGMTTATQGLPLLLRNIGIKAGRLTMPPSLKNMSFRSATLNFLSIAFSIKRVALTQTAPISPIKLCIYHNIPFSIYLSMILAVLTIINIYWLFLLNWLYYIAHTIVFHWIVSPENSRTNKTGSRDQRSEEEMTTATPGVAFITEEYRDELKIDHCVYSSFK</sequence>
<feature type="transmembrane region" description="Helical" evidence="2">
    <location>
        <begin position="67"/>
        <end position="86"/>
    </location>
</feature>
<evidence type="ECO:0000256" key="2">
    <source>
        <dbReference type="SAM" id="Phobius"/>
    </source>
</evidence>
<protein>
    <submittedName>
        <fullName evidence="3">Uncharacterized protein</fullName>
    </submittedName>
</protein>
<dbReference type="Proteomes" id="UP000179243">
    <property type="component" value="Unassembled WGS sequence"/>
</dbReference>